<comment type="subcellular location">
    <subcellularLocation>
        <location evidence="1">Nucleus</location>
    </subcellularLocation>
</comment>
<evidence type="ECO:0000256" key="4">
    <source>
        <dbReference type="ARBA" id="ARBA00023242"/>
    </source>
</evidence>
<name>A0AA39FW19_9HYME</name>
<organism evidence="8 9">
    <name type="scientific">Microctonus aethiopoides</name>
    <dbReference type="NCBI Taxonomy" id="144406"/>
    <lineage>
        <taxon>Eukaryota</taxon>
        <taxon>Metazoa</taxon>
        <taxon>Ecdysozoa</taxon>
        <taxon>Arthropoda</taxon>
        <taxon>Hexapoda</taxon>
        <taxon>Insecta</taxon>
        <taxon>Pterygota</taxon>
        <taxon>Neoptera</taxon>
        <taxon>Endopterygota</taxon>
        <taxon>Hymenoptera</taxon>
        <taxon>Apocrita</taxon>
        <taxon>Ichneumonoidea</taxon>
        <taxon>Braconidae</taxon>
        <taxon>Euphorinae</taxon>
        <taxon>Microctonus</taxon>
    </lineage>
</organism>
<keyword evidence="9" id="KW-1185">Reference proteome</keyword>
<keyword evidence="3" id="KW-0597">Phosphoprotein</keyword>
<dbReference type="AlphaFoldDB" id="A0AA39FW19"/>
<dbReference type="Pfam" id="PF09368">
    <property type="entry name" value="Sas10"/>
    <property type="match status" value="1"/>
</dbReference>
<dbReference type="InterPro" id="IPR018972">
    <property type="entry name" value="Sas10_C_dom"/>
</dbReference>
<reference evidence="8" key="2">
    <citation type="submission" date="2023-03" db="EMBL/GenBank/DDBJ databases">
        <authorList>
            <person name="Inwood S.N."/>
            <person name="Skelly J.G."/>
            <person name="Guhlin J."/>
            <person name="Harrop T.W.R."/>
            <person name="Goldson S.G."/>
            <person name="Dearden P.K."/>
        </authorList>
    </citation>
    <scope>NUCLEOTIDE SEQUENCE</scope>
    <source>
        <strain evidence="8">Irish</strain>
        <tissue evidence="8">Whole body</tissue>
    </source>
</reference>
<dbReference type="Proteomes" id="UP001168990">
    <property type="component" value="Unassembled WGS sequence"/>
</dbReference>
<dbReference type="InterPro" id="IPR007146">
    <property type="entry name" value="Sas10/Utp3/C1D"/>
</dbReference>
<gene>
    <name evidence="8" type="ORF">PV328_000641</name>
</gene>
<keyword evidence="4" id="KW-0539">Nucleus</keyword>
<feature type="compositionally biased region" description="Basic and acidic residues" evidence="6">
    <location>
        <begin position="30"/>
        <end position="40"/>
    </location>
</feature>
<sequence length="460" mass="52943">MGSKKKSSRDFGDITKFDEDDITDDSDDELLPHEKKRTPENFDSDDEVYGLHADDDDDGDDAIEHDSMESDIERPQEDDDLPDERAWGKKKKAYFATDYVDADYATTNEKDMEKAELEEEMARKIQKNLAEQLDDADFGLDLLKSSISMKDNEIDDDKQIVKADLSTLSKRERQNLFQKENPEFQALAADFEERLAEAKNVLLPFLNLAKREKIAECPALNLIKIKYHLILNYSVNLSFYFELKAKKIPIISHPVIKRLAQLRQLIGQLEAGQGDLINEASEILKAAENGEPLYNVLNNKQIESKKVKKRKLSDEEMDEDTEKIMKISKNTSLSFDESSESENDDVGKGKVKFSMDDDASSDGDDDRFINNEEEITNENINNELMEDEKRPINYKIAKNKGLTPYRKKELRNPRVKHRNKYRKAKIRRKGAVREVRKEITRYAGEISGIKASLSKSRKLK</sequence>
<evidence type="ECO:0000256" key="5">
    <source>
        <dbReference type="SAM" id="Coils"/>
    </source>
</evidence>
<protein>
    <recommendedName>
        <fullName evidence="7">Sas10 C-terminal domain-containing protein</fullName>
    </recommendedName>
</protein>
<keyword evidence="5" id="KW-0175">Coiled coil</keyword>
<dbReference type="PANTHER" id="PTHR13237">
    <property type="entry name" value="SOMETHING ABOUT SILENCING PROTEIN 10-RELATED"/>
    <property type="match status" value="1"/>
</dbReference>
<evidence type="ECO:0000256" key="1">
    <source>
        <dbReference type="ARBA" id="ARBA00004123"/>
    </source>
</evidence>
<dbReference type="GO" id="GO:0000462">
    <property type="term" value="P:maturation of SSU-rRNA from tricistronic rRNA transcript (SSU-rRNA, 5.8S rRNA, LSU-rRNA)"/>
    <property type="evidence" value="ECO:0007669"/>
    <property type="project" value="TreeGrafter"/>
</dbReference>
<comment type="caution">
    <text evidence="8">The sequence shown here is derived from an EMBL/GenBank/DDBJ whole genome shotgun (WGS) entry which is preliminary data.</text>
</comment>
<reference evidence="8" key="1">
    <citation type="journal article" date="2023" name="bioRxiv">
        <title>Scaffold-level genome assemblies of two parasitoid biocontrol wasps reveal the parthenogenesis mechanism and an associated novel virus.</title>
        <authorList>
            <person name="Inwood S."/>
            <person name="Skelly J."/>
            <person name="Guhlin J."/>
            <person name="Harrop T."/>
            <person name="Goldson S."/>
            <person name="Dearden P."/>
        </authorList>
    </citation>
    <scope>NUCLEOTIDE SEQUENCE</scope>
    <source>
        <strain evidence="8">Irish</strain>
        <tissue evidence="8">Whole body</tissue>
    </source>
</reference>
<comment type="similarity">
    <text evidence="2">Belongs to the SAS10 family.</text>
</comment>
<dbReference type="EMBL" id="JAQQBS010000001">
    <property type="protein sequence ID" value="KAK0176510.1"/>
    <property type="molecule type" value="Genomic_DNA"/>
</dbReference>
<feature type="coiled-coil region" evidence="5">
    <location>
        <begin position="107"/>
        <end position="135"/>
    </location>
</feature>
<accession>A0AA39FW19</accession>
<feature type="domain" description="Sas10 C-terminal" evidence="7">
    <location>
        <begin position="386"/>
        <end position="459"/>
    </location>
</feature>
<feature type="compositionally biased region" description="Acidic residues" evidence="6">
    <location>
        <begin position="42"/>
        <end position="61"/>
    </location>
</feature>
<evidence type="ECO:0000256" key="2">
    <source>
        <dbReference type="ARBA" id="ARBA00010979"/>
    </source>
</evidence>
<evidence type="ECO:0000256" key="3">
    <source>
        <dbReference type="ARBA" id="ARBA00022553"/>
    </source>
</evidence>
<feature type="compositionally biased region" description="Basic and acidic residues" evidence="6">
    <location>
        <begin position="8"/>
        <end position="17"/>
    </location>
</feature>
<feature type="compositionally biased region" description="Basic and acidic residues" evidence="6">
    <location>
        <begin position="62"/>
        <end position="75"/>
    </location>
</feature>
<feature type="compositionally biased region" description="Acidic residues" evidence="6">
    <location>
        <begin position="18"/>
        <end position="29"/>
    </location>
</feature>
<evidence type="ECO:0000259" key="7">
    <source>
        <dbReference type="Pfam" id="PF09368"/>
    </source>
</evidence>
<dbReference type="PANTHER" id="PTHR13237:SF8">
    <property type="entry name" value="SOMETHING ABOUT SILENCING PROTEIN 10"/>
    <property type="match status" value="1"/>
</dbReference>
<dbReference type="GO" id="GO:0032040">
    <property type="term" value="C:small-subunit processome"/>
    <property type="evidence" value="ECO:0007669"/>
    <property type="project" value="TreeGrafter"/>
</dbReference>
<evidence type="ECO:0000313" key="8">
    <source>
        <dbReference type="EMBL" id="KAK0176510.1"/>
    </source>
</evidence>
<evidence type="ECO:0000256" key="6">
    <source>
        <dbReference type="SAM" id="MobiDB-lite"/>
    </source>
</evidence>
<feature type="region of interest" description="Disordered" evidence="6">
    <location>
        <begin position="1"/>
        <end position="86"/>
    </location>
</feature>
<dbReference type="Pfam" id="PF04000">
    <property type="entry name" value="Sas10_Utp3"/>
    <property type="match status" value="1"/>
</dbReference>
<feature type="compositionally biased region" description="Acidic residues" evidence="6">
    <location>
        <begin position="356"/>
        <end position="369"/>
    </location>
</feature>
<evidence type="ECO:0000313" key="9">
    <source>
        <dbReference type="Proteomes" id="UP001168990"/>
    </source>
</evidence>
<proteinExistence type="inferred from homology"/>
<feature type="region of interest" description="Disordered" evidence="6">
    <location>
        <begin position="328"/>
        <end position="369"/>
    </location>
</feature>